<dbReference type="RefSeq" id="WP_108178913.1">
    <property type="nucleotide sequence ID" value="NZ_PZZL01000009.1"/>
</dbReference>
<dbReference type="OrthoDB" id="9796570at2"/>
<dbReference type="EMBL" id="PZZL01000009">
    <property type="protein sequence ID" value="PTM51815.1"/>
    <property type="molecule type" value="Genomic_DNA"/>
</dbReference>
<dbReference type="Pfam" id="PF00561">
    <property type="entry name" value="Abhydrolase_1"/>
    <property type="match status" value="1"/>
</dbReference>
<dbReference type="Proteomes" id="UP000241808">
    <property type="component" value="Unassembled WGS sequence"/>
</dbReference>
<comment type="caution">
    <text evidence="2">The sequence shown here is derived from an EMBL/GenBank/DDBJ whole genome shotgun (WGS) entry which is preliminary data.</text>
</comment>
<evidence type="ECO:0000259" key="1">
    <source>
        <dbReference type="Pfam" id="PF00561"/>
    </source>
</evidence>
<name>A0A2T4YYI9_9HYPH</name>
<keyword evidence="3" id="KW-1185">Reference proteome</keyword>
<feature type="domain" description="AB hydrolase-1" evidence="1">
    <location>
        <begin position="82"/>
        <end position="138"/>
    </location>
</feature>
<accession>A0A2T4YYI9</accession>
<evidence type="ECO:0000313" key="2">
    <source>
        <dbReference type="EMBL" id="PTM51815.1"/>
    </source>
</evidence>
<organism evidence="2 3">
    <name type="scientific">Phreatobacter oligotrophus</name>
    <dbReference type="NCBI Taxonomy" id="1122261"/>
    <lineage>
        <taxon>Bacteria</taxon>
        <taxon>Pseudomonadati</taxon>
        <taxon>Pseudomonadota</taxon>
        <taxon>Alphaproteobacteria</taxon>
        <taxon>Hyphomicrobiales</taxon>
        <taxon>Phreatobacteraceae</taxon>
        <taxon>Phreatobacter</taxon>
    </lineage>
</organism>
<reference evidence="2 3" key="1">
    <citation type="submission" date="2018-04" db="EMBL/GenBank/DDBJ databases">
        <title>Genomic Encyclopedia of Archaeal and Bacterial Type Strains, Phase II (KMG-II): from individual species to whole genera.</title>
        <authorList>
            <person name="Goeker M."/>
        </authorList>
    </citation>
    <scope>NUCLEOTIDE SEQUENCE [LARGE SCALE GENOMIC DNA]</scope>
    <source>
        <strain evidence="2 3">DSM 25521</strain>
    </source>
</reference>
<dbReference type="SUPFAM" id="SSF53474">
    <property type="entry name" value="alpha/beta-Hydrolases"/>
    <property type="match status" value="1"/>
</dbReference>
<dbReference type="AlphaFoldDB" id="A0A2T4YYI9"/>
<gene>
    <name evidence="2" type="ORF">C8P69_109102</name>
</gene>
<protein>
    <submittedName>
        <fullName evidence="2">Phospholipase/carboxylesterase</fullName>
    </submittedName>
</protein>
<proteinExistence type="predicted"/>
<dbReference type="Gene3D" id="3.40.50.1820">
    <property type="entry name" value="alpha/beta hydrolase"/>
    <property type="match status" value="1"/>
</dbReference>
<dbReference type="InterPro" id="IPR029058">
    <property type="entry name" value="AB_hydrolase_fold"/>
</dbReference>
<evidence type="ECO:0000313" key="3">
    <source>
        <dbReference type="Proteomes" id="UP000241808"/>
    </source>
</evidence>
<sequence length="205" mass="21190">MTTTATDFIHRFVPGTTAGAAPLLLLHGTGGDETDLLPLGQMIAPGAALLSPRGKVLEHGMPRFFRRLAEGVFDHEDVVRRAHELADFVAAAGERHGLGKPVAVGFSNGANIAAAMLQLRPDALAGAVLIRAMVPLPVAPASDLAGKPVLILSGAMDPIIPEANAAELARQLSAAGAAVTHEVLPAGHQLTQCDITLARDFLAGR</sequence>
<dbReference type="InterPro" id="IPR000073">
    <property type="entry name" value="AB_hydrolase_1"/>
</dbReference>